<accession>A0AAE4FQI9</accession>
<dbReference type="PROSITE" id="PS00101">
    <property type="entry name" value="HEXAPEP_TRANSFERASES"/>
    <property type="match status" value="1"/>
</dbReference>
<dbReference type="Gene3D" id="1.20.1180.10">
    <property type="entry name" value="Udp N-acetylglucosamine O-acyltransferase, C-terminal domain"/>
    <property type="match status" value="1"/>
</dbReference>
<dbReference type="GO" id="GO:0008780">
    <property type="term" value="F:acyl-[acyl-carrier-protein]-UDP-N-acetylglucosamine O-acyltransferase activity"/>
    <property type="evidence" value="ECO:0007669"/>
    <property type="project" value="UniProtKB-EC"/>
</dbReference>
<evidence type="ECO:0000256" key="1">
    <source>
        <dbReference type="ARBA" id="ARBA00022490"/>
    </source>
</evidence>
<dbReference type="InterPro" id="IPR037157">
    <property type="entry name" value="Acetyltransf_C_sf"/>
</dbReference>
<dbReference type="InterPro" id="IPR010137">
    <property type="entry name" value="Lipid_A_LpxA"/>
</dbReference>
<keyword evidence="3" id="KW-0441">Lipid A biosynthesis</keyword>
<evidence type="ECO:0000259" key="8">
    <source>
        <dbReference type="Pfam" id="PF13720"/>
    </source>
</evidence>
<feature type="domain" description="UDP N-acetylglucosamine O-acyltransferase C-terminal" evidence="8">
    <location>
        <begin position="174"/>
        <end position="255"/>
    </location>
</feature>
<evidence type="ECO:0000256" key="2">
    <source>
        <dbReference type="ARBA" id="ARBA00022516"/>
    </source>
</evidence>
<dbReference type="Proteomes" id="UP001268256">
    <property type="component" value="Unassembled WGS sequence"/>
</dbReference>
<evidence type="ECO:0000313" key="10">
    <source>
        <dbReference type="Proteomes" id="UP001268256"/>
    </source>
</evidence>
<dbReference type="NCBIfam" id="TIGR01852">
    <property type="entry name" value="lipid_A_lpxA"/>
    <property type="match status" value="1"/>
</dbReference>
<evidence type="ECO:0000256" key="4">
    <source>
        <dbReference type="ARBA" id="ARBA00022679"/>
    </source>
</evidence>
<dbReference type="AlphaFoldDB" id="A0AAE4FQI9"/>
<dbReference type="RefSeq" id="WP_322877156.1">
    <property type="nucleotide sequence ID" value="NZ_JAVMIP010000002.1"/>
</dbReference>
<keyword evidence="5" id="KW-0677">Repeat</keyword>
<name>A0AAE4FQI9_9CYAN</name>
<evidence type="ECO:0000256" key="5">
    <source>
        <dbReference type="ARBA" id="ARBA00022737"/>
    </source>
</evidence>
<dbReference type="PANTHER" id="PTHR43480:SF1">
    <property type="entry name" value="ACYL-[ACYL-CARRIER-PROTEIN]--UDP-N-ACETYLGLUCOSAMINE O-ACYLTRANSFERASE, MITOCHONDRIAL-RELATED"/>
    <property type="match status" value="1"/>
</dbReference>
<evidence type="ECO:0000256" key="6">
    <source>
        <dbReference type="ARBA" id="ARBA00023098"/>
    </source>
</evidence>
<gene>
    <name evidence="9" type="primary">lpxA</name>
    <name evidence="9" type="ORF">RIF25_03435</name>
</gene>
<keyword evidence="1" id="KW-0963">Cytoplasm</keyword>
<keyword evidence="6" id="KW-0443">Lipid metabolism</keyword>
<protein>
    <submittedName>
        <fullName evidence="9">Acyl-ACP--UDP-N-acetylglucosamine O-acyltransferase</fullName>
        <ecNumber evidence="9">2.3.1.129</ecNumber>
    </submittedName>
</protein>
<dbReference type="EC" id="2.3.1.129" evidence="9"/>
<proteinExistence type="predicted"/>
<dbReference type="GO" id="GO:0009245">
    <property type="term" value="P:lipid A biosynthetic process"/>
    <property type="evidence" value="ECO:0007669"/>
    <property type="project" value="UniProtKB-KW"/>
</dbReference>
<dbReference type="InterPro" id="IPR018357">
    <property type="entry name" value="Hexapep_transf_CS"/>
</dbReference>
<dbReference type="Pfam" id="PF13720">
    <property type="entry name" value="Acetyltransf_11"/>
    <property type="match status" value="1"/>
</dbReference>
<dbReference type="InterPro" id="IPR001451">
    <property type="entry name" value="Hexapep"/>
</dbReference>
<reference evidence="10" key="1">
    <citation type="submission" date="2023-07" db="EMBL/GenBank/DDBJ databases">
        <authorList>
            <person name="Luz R."/>
            <person name="Cordeiro R."/>
            <person name="Fonseca A."/>
            <person name="Goncalves V."/>
        </authorList>
    </citation>
    <scope>NUCLEOTIDE SEQUENCE [LARGE SCALE GENOMIC DNA]</scope>
    <source>
        <strain evidence="10">BACA0444</strain>
    </source>
</reference>
<dbReference type="EMBL" id="JAVMIP010000002">
    <property type="protein sequence ID" value="MDS3859854.1"/>
    <property type="molecule type" value="Genomic_DNA"/>
</dbReference>
<keyword evidence="4 9" id="KW-0808">Transferase</keyword>
<dbReference type="Pfam" id="PF00132">
    <property type="entry name" value="Hexapep"/>
    <property type="match status" value="2"/>
</dbReference>
<dbReference type="InterPro" id="IPR011004">
    <property type="entry name" value="Trimer_LpxA-like_sf"/>
</dbReference>
<dbReference type="Gene3D" id="2.160.10.10">
    <property type="entry name" value="Hexapeptide repeat proteins"/>
    <property type="match status" value="1"/>
</dbReference>
<evidence type="ECO:0000256" key="3">
    <source>
        <dbReference type="ARBA" id="ARBA00022556"/>
    </source>
</evidence>
<dbReference type="GO" id="GO:0031470">
    <property type="term" value="C:carboxysome"/>
    <property type="evidence" value="ECO:0007669"/>
    <property type="project" value="UniProtKB-ARBA"/>
</dbReference>
<dbReference type="CDD" id="cd03351">
    <property type="entry name" value="LbH_UDP-GlcNAc_AT"/>
    <property type="match status" value="1"/>
</dbReference>
<dbReference type="PIRSF" id="PIRSF000456">
    <property type="entry name" value="UDP-GlcNAc_acltr"/>
    <property type="match status" value="1"/>
</dbReference>
<keyword evidence="2" id="KW-0444">Lipid biosynthesis</keyword>
<dbReference type="GO" id="GO:0016020">
    <property type="term" value="C:membrane"/>
    <property type="evidence" value="ECO:0007669"/>
    <property type="project" value="GOC"/>
</dbReference>
<dbReference type="GO" id="GO:0043886">
    <property type="term" value="F:structural constituent of carboxysome shell"/>
    <property type="evidence" value="ECO:0007669"/>
    <property type="project" value="UniProtKB-ARBA"/>
</dbReference>
<keyword evidence="10" id="KW-1185">Reference proteome</keyword>
<keyword evidence="7 9" id="KW-0012">Acyltransferase</keyword>
<sequence length="267" mass="28357">MGIHPTAIIESGAKLGPGVEIGPFCYVAATVEIGPGTVLGPHVTLLGHTTIGQNCQIHSGAVIGDLPQDFAYQGARSYVQIGDQCQIREGVTIHRGTGADSQTLVGNHCLLMANSHLAHNVCIGNQVTLANNALLAGYVQVGDRAFISGNCLVHQFTRIGRLAMLSGGTATQKDVPPFCMTRSLSTNTVMGLNTVGLKRAGFTLAERQILKEALQALYNPKLNITQALTVLQAKFADPLVQELAEFIAQSQRGICRFIKRQAGPESD</sequence>
<dbReference type="NCBIfam" id="NF003657">
    <property type="entry name" value="PRK05289.1"/>
    <property type="match status" value="1"/>
</dbReference>
<evidence type="ECO:0000313" key="9">
    <source>
        <dbReference type="EMBL" id="MDS3859854.1"/>
    </source>
</evidence>
<evidence type="ECO:0000256" key="7">
    <source>
        <dbReference type="ARBA" id="ARBA00023315"/>
    </source>
</evidence>
<organism evidence="9 10">
    <name type="scientific">Pseudocalidococcus azoricus BACA0444</name>
    <dbReference type="NCBI Taxonomy" id="2918990"/>
    <lineage>
        <taxon>Bacteria</taxon>
        <taxon>Bacillati</taxon>
        <taxon>Cyanobacteriota</taxon>
        <taxon>Cyanophyceae</taxon>
        <taxon>Acaryochloridales</taxon>
        <taxon>Thermosynechococcaceae</taxon>
        <taxon>Pseudocalidococcus</taxon>
        <taxon>Pseudocalidococcus azoricus</taxon>
    </lineage>
</organism>
<dbReference type="SUPFAM" id="SSF51161">
    <property type="entry name" value="Trimeric LpxA-like enzymes"/>
    <property type="match status" value="1"/>
</dbReference>
<dbReference type="PANTHER" id="PTHR43480">
    <property type="entry name" value="ACYL-[ACYL-CARRIER-PROTEIN]--UDP-N-ACETYLGLUCOSAMINE O-ACYLTRANSFERASE"/>
    <property type="match status" value="1"/>
</dbReference>
<dbReference type="InterPro" id="IPR029098">
    <property type="entry name" value="Acetyltransf_C"/>
</dbReference>
<comment type="caution">
    <text evidence="9">The sequence shown here is derived from an EMBL/GenBank/DDBJ whole genome shotgun (WGS) entry which is preliminary data.</text>
</comment>